<keyword evidence="2" id="KW-1185">Reference proteome</keyword>
<proteinExistence type="predicted"/>
<dbReference type="Proteomes" id="UP001596086">
    <property type="component" value="Unassembled WGS sequence"/>
</dbReference>
<reference evidence="2" key="1">
    <citation type="journal article" date="2019" name="Int. J. Syst. Evol. Microbiol.">
        <title>The Global Catalogue of Microorganisms (GCM) 10K type strain sequencing project: providing services to taxonomists for standard genome sequencing and annotation.</title>
        <authorList>
            <consortium name="The Broad Institute Genomics Platform"/>
            <consortium name="The Broad Institute Genome Sequencing Center for Infectious Disease"/>
            <person name="Wu L."/>
            <person name="Ma J."/>
        </authorList>
    </citation>
    <scope>NUCLEOTIDE SEQUENCE [LARGE SCALE GENOMIC DNA]</scope>
    <source>
        <strain evidence="2">CGMCC 4.5798</strain>
    </source>
</reference>
<comment type="caution">
    <text evidence="1">The sequence shown here is derived from an EMBL/GenBank/DDBJ whole genome shotgun (WGS) entry which is preliminary data.</text>
</comment>
<evidence type="ECO:0000313" key="1">
    <source>
        <dbReference type="EMBL" id="MFC5549517.1"/>
    </source>
</evidence>
<dbReference type="RefSeq" id="WP_379771571.1">
    <property type="nucleotide sequence ID" value="NZ_JBHSMZ010000008.1"/>
</dbReference>
<dbReference type="EMBL" id="JBHSMZ010000008">
    <property type="protein sequence ID" value="MFC5549517.1"/>
    <property type="molecule type" value="Genomic_DNA"/>
</dbReference>
<organism evidence="1 2">
    <name type="scientific">Massilia aerilata</name>
    <dbReference type="NCBI Taxonomy" id="453817"/>
    <lineage>
        <taxon>Bacteria</taxon>
        <taxon>Pseudomonadati</taxon>
        <taxon>Pseudomonadota</taxon>
        <taxon>Betaproteobacteria</taxon>
        <taxon>Burkholderiales</taxon>
        <taxon>Oxalobacteraceae</taxon>
        <taxon>Telluria group</taxon>
        <taxon>Massilia</taxon>
    </lineage>
</organism>
<accession>A0ABW0S2L8</accession>
<gene>
    <name evidence="1" type="ORF">ACFPO9_13455</name>
</gene>
<protein>
    <submittedName>
        <fullName evidence="1">Uncharacterized protein</fullName>
    </submittedName>
</protein>
<evidence type="ECO:0000313" key="2">
    <source>
        <dbReference type="Proteomes" id="UP001596086"/>
    </source>
</evidence>
<sequence length="224" mass="25087">MTTREKVNILGFFDYRDGVAFINFGLRNAKPYSFNGPFTRHSKRSSLTLAKENMYKKSAELGLAALLSICAISAQCADKSLPKRQMQTDFISDAKNTISLCNSKYRQFVELRRMNQYAYETGRQADESMARLEAAEGKDARGIPPTKLQETPEYHVLCIEKSKELLLPRTKGFIASFKTAQQQNEAKVMVAQWITAMSSVGKSVGESEAAKFETLANGVEINMQ</sequence>
<name>A0ABW0S2L8_9BURK</name>